<feature type="region of interest" description="Disordered" evidence="1">
    <location>
        <begin position="1"/>
        <end position="24"/>
    </location>
</feature>
<feature type="compositionally biased region" description="Pro residues" evidence="1">
    <location>
        <begin position="1"/>
        <end position="13"/>
    </location>
</feature>
<protein>
    <submittedName>
        <fullName evidence="2">Protein kintoun</fullName>
    </submittedName>
</protein>
<dbReference type="STRING" id="372326.A0A1V4KQ83"/>
<organism evidence="2 3">
    <name type="scientific">Patagioenas fasciata monilis</name>
    <dbReference type="NCBI Taxonomy" id="372326"/>
    <lineage>
        <taxon>Eukaryota</taxon>
        <taxon>Metazoa</taxon>
        <taxon>Chordata</taxon>
        <taxon>Craniata</taxon>
        <taxon>Vertebrata</taxon>
        <taxon>Euteleostomi</taxon>
        <taxon>Archelosauria</taxon>
        <taxon>Archosauria</taxon>
        <taxon>Dinosauria</taxon>
        <taxon>Saurischia</taxon>
        <taxon>Theropoda</taxon>
        <taxon>Coelurosauria</taxon>
        <taxon>Aves</taxon>
        <taxon>Neognathae</taxon>
        <taxon>Neoaves</taxon>
        <taxon>Columbimorphae</taxon>
        <taxon>Columbiformes</taxon>
        <taxon>Columbidae</taxon>
        <taxon>Patagioenas</taxon>
    </lineage>
</organism>
<dbReference type="Proteomes" id="UP000190648">
    <property type="component" value="Unassembled WGS sequence"/>
</dbReference>
<proteinExistence type="predicted"/>
<name>A0A1V4KQ83_PATFA</name>
<evidence type="ECO:0000313" key="2">
    <source>
        <dbReference type="EMBL" id="OPJ85937.1"/>
    </source>
</evidence>
<dbReference type="EMBL" id="LSYS01002461">
    <property type="protein sequence ID" value="OPJ85937.1"/>
    <property type="molecule type" value="Genomic_DNA"/>
</dbReference>
<reference evidence="2 3" key="1">
    <citation type="submission" date="2016-02" db="EMBL/GenBank/DDBJ databases">
        <title>Band-tailed pigeon sequencing and assembly.</title>
        <authorList>
            <person name="Soares A.E."/>
            <person name="Novak B.J."/>
            <person name="Rice E.S."/>
            <person name="O'Connell B."/>
            <person name="Chang D."/>
            <person name="Weber S."/>
            <person name="Shapiro B."/>
        </authorList>
    </citation>
    <scope>NUCLEOTIDE SEQUENCE [LARGE SCALE GENOMIC DNA]</scope>
    <source>
        <strain evidence="2">BTP2013</strain>
        <tissue evidence="2">Blood</tissue>
    </source>
</reference>
<sequence>MPSGAAPPSPPESPATGGSPGEVTVAWGSSSPGAAMCPPFQCRQDEASLTLLLHVPGIQPHSLSGDVGTNHYSLRFSTDTGTFTLFLQFPPANRLLSPETCVSVSAHNAVITLAKAAGSAGPWEKFCFGLDASALQVNGLETAPWLVLLGSLREWWLREVSGYRSEFGRSW</sequence>
<evidence type="ECO:0000313" key="3">
    <source>
        <dbReference type="Proteomes" id="UP000190648"/>
    </source>
</evidence>
<dbReference type="AlphaFoldDB" id="A0A1V4KQ83"/>
<gene>
    <name evidence="2" type="primary">DNAAF2</name>
    <name evidence="2" type="ORF">AV530_019800</name>
</gene>
<comment type="caution">
    <text evidence="2">The sequence shown here is derived from an EMBL/GenBank/DDBJ whole genome shotgun (WGS) entry which is preliminary data.</text>
</comment>
<keyword evidence="3" id="KW-1185">Reference proteome</keyword>
<accession>A0A1V4KQ83</accession>
<dbReference type="OrthoDB" id="546764at2759"/>
<evidence type="ECO:0000256" key="1">
    <source>
        <dbReference type="SAM" id="MobiDB-lite"/>
    </source>
</evidence>